<reference evidence="2" key="1">
    <citation type="journal article" date="2022" name="bioRxiv">
        <title>Sequencing and chromosome-scale assembly of the giantPleurodeles waltlgenome.</title>
        <authorList>
            <person name="Brown T."/>
            <person name="Elewa A."/>
            <person name="Iarovenko S."/>
            <person name="Subramanian E."/>
            <person name="Araus A.J."/>
            <person name="Petzold A."/>
            <person name="Susuki M."/>
            <person name="Suzuki K.-i.T."/>
            <person name="Hayashi T."/>
            <person name="Toyoda A."/>
            <person name="Oliveira C."/>
            <person name="Osipova E."/>
            <person name="Leigh N.D."/>
            <person name="Simon A."/>
            <person name="Yun M.H."/>
        </authorList>
    </citation>
    <scope>NUCLEOTIDE SEQUENCE</scope>
    <source>
        <strain evidence="2">20211129_DDA</strain>
        <tissue evidence="2">Liver</tissue>
    </source>
</reference>
<sequence length="117" mass="12737">MPGSVSGCLRTELCTGHACVTLYLGSVLRALHRGCLCLYRKSACRALYRVPDRTVPSLSLQRSEAGVSDNTPSAPNLRSTVPNATARPERSNLRIILISFSSLLPLLATWHIFCPLV</sequence>
<protein>
    <submittedName>
        <fullName evidence="2">Uncharacterized protein</fullName>
    </submittedName>
</protein>
<keyword evidence="3" id="KW-1185">Reference proteome</keyword>
<evidence type="ECO:0000313" key="2">
    <source>
        <dbReference type="EMBL" id="KAJ1129942.1"/>
    </source>
</evidence>
<evidence type="ECO:0000256" key="1">
    <source>
        <dbReference type="SAM" id="MobiDB-lite"/>
    </source>
</evidence>
<dbReference type="Proteomes" id="UP001066276">
    <property type="component" value="Chromosome 7"/>
</dbReference>
<name>A0AAV7PNR8_PLEWA</name>
<feature type="region of interest" description="Disordered" evidence="1">
    <location>
        <begin position="61"/>
        <end position="83"/>
    </location>
</feature>
<proteinExistence type="predicted"/>
<comment type="caution">
    <text evidence="2">The sequence shown here is derived from an EMBL/GenBank/DDBJ whole genome shotgun (WGS) entry which is preliminary data.</text>
</comment>
<gene>
    <name evidence="2" type="ORF">NDU88_008302</name>
</gene>
<dbReference type="AlphaFoldDB" id="A0AAV7PNR8"/>
<organism evidence="2 3">
    <name type="scientific">Pleurodeles waltl</name>
    <name type="common">Iberian ribbed newt</name>
    <dbReference type="NCBI Taxonomy" id="8319"/>
    <lineage>
        <taxon>Eukaryota</taxon>
        <taxon>Metazoa</taxon>
        <taxon>Chordata</taxon>
        <taxon>Craniata</taxon>
        <taxon>Vertebrata</taxon>
        <taxon>Euteleostomi</taxon>
        <taxon>Amphibia</taxon>
        <taxon>Batrachia</taxon>
        <taxon>Caudata</taxon>
        <taxon>Salamandroidea</taxon>
        <taxon>Salamandridae</taxon>
        <taxon>Pleurodelinae</taxon>
        <taxon>Pleurodeles</taxon>
    </lineage>
</organism>
<evidence type="ECO:0000313" key="3">
    <source>
        <dbReference type="Proteomes" id="UP001066276"/>
    </source>
</evidence>
<accession>A0AAV7PNR8</accession>
<dbReference type="EMBL" id="JANPWB010000011">
    <property type="protein sequence ID" value="KAJ1129942.1"/>
    <property type="molecule type" value="Genomic_DNA"/>
</dbReference>